<organism evidence="1">
    <name type="scientific">Nucleocytoviricota sp</name>
    <dbReference type="NCBI Taxonomy" id="2809609"/>
    <lineage>
        <taxon>Viruses</taxon>
        <taxon>Varidnaviria</taxon>
        <taxon>Bamfordvirae</taxon>
        <taxon>Nucleocytoviricota</taxon>
    </lineage>
</organism>
<reference evidence="1" key="1">
    <citation type="submission" date="2022-10" db="EMBL/GenBank/DDBJ databases">
        <title>Genomics discovery of giant fungal viruses from subsurface oceanic crustal fluids.</title>
        <authorList>
            <person name="Bhattacharjee A.S."/>
            <person name="Schulz F."/>
            <person name="Woyke T."/>
            <person name="Orcutt B.N."/>
            <person name="Matinez Martinez J."/>
        </authorList>
    </citation>
    <scope>NUCLEOTIDE SEQUENCE</scope>
    <source>
        <strain evidence="1">VSAG1.JdFR</strain>
        <strain evidence="2">VSAG8.JdFR</strain>
    </source>
</reference>
<dbReference type="EMBL" id="OP765584">
    <property type="protein sequence ID" value="UZT29052.1"/>
    <property type="molecule type" value="Genomic_DNA"/>
</dbReference>
<name>A0A9E8G4H9_9VIRU</name>
<protein>
    <submittedName>
        <fullName evidence="1">Uncharacterized protein</fullName>
    </submittedName>
</protein>
<evidence type="ECO:0000313" key="1">
    <source>
        <dbReference type="EMBL" id="UZT28776.1"/>
    </source>
</evidence>
<sequence>MTIFFDLEKVRNDHNCKIYFETGLWDSNTNNSCKQALQCNFNKVYSTEIREDFINIAKKVFINDIQNKRLILIHDDSSNLKKYLNETCFDNNRVLFYLDAHVDNQNIKNFKNRCPLFEELNAIKNMKTNDNIILIDDLRILNHKHPWNETSYGNINFINEIKKLILQINSQYKFKTLCGVVENDVLMAYI</sequence>
<accession>A0A9E8G4H9</accession>
<evidence type="ECO:0000313" key="2">
    <source>
        <dbReference type="EMBL" id="UZT29052.1"/>
    </source>
</evidence>
<dbReference type="EMBL" id="OP765507">
    <property type="protein sequence ID" value="UZT28776.1"/>
    <property type="molecule type" value="Genomic_DNA"/>
</dbReference>
<proteinExistence type="predicted"/>